<name>K9W0N7_9CYAN</name>
<dbReference type="GO" id="GO:0006420">
    <property type="term" value="P:arginyl-tRNA aminoacylation"/>
    <property type="evidence" value="ECO:0007669"/>
    <property type="project" value="InterPro"/>
</dbReference>
<evidence type="ECO:0000313" key="3">
    <source>
        <dbReference type="Proteomes" id="UP000010472"/>
    </source>
</evidence>
<dbReference type="InterPro" id="IPR036695">
    <property type="entry name" value="Arg-tRNA-synth_N_sf"/>
</dbReference>
<gene>
    <name evidence="2" type="ORF">Cri9333_2098</name>
</gene>
<dbReference type="InterPro" id="IPR005148">
    <property type="entry name" value="Arg-tRNA-synth_N"/>
</dbReference>
<evidence type="ECO:0000313" key="2">
    <source>
        <dbReference type="EMBL" id="AFZ12975.1"/>
    </source>
</evidence>
<dbReference type="GO" id="GO:0005737">
    <property type="term" value="C:cytoplasm"/>
    <property type="evidence" value="ECO:0007669"/>
    <property type="project" value="InterPro"/>
</dbReference>
<dbReference type="Proteomes" id="UP000010472">
    <property type="component" value="Chromosome"/>
</dbReference>
<dbReference type="HOGENOM" id="CLU_063433_0_0_3"/>
<dbReference type="OrthoDB" id="9805987at2"/>
<keyword evidence="3" id="KW-1185">Reference proteome</keyword>
<dbReference type="eggNOG" id="COG0018">
    <property type="taxonomic scope" value="Bacteria"/>
</dbReference>
<organism evidence="2 3">
    <name type="scientific">Crinalium epipsammum PCC 9333</name>
    <dbReference type="NCBI Taxonomy" id="1173022"/>
    <lineage>
        <taxon>Bacteria</taxon>
        <taxon>Bacillati</taxon>
        <taxon>Cyanobacteriota</taxon>
        <taxon>Cyanophyceae</taxon>
        <taxon>Gomontiellales</taxon>
        <taxon>Gomontiellaceae</taxon>
        <taxon>Crinalium</taxon>
    </lineage>
</organism>
<dbReference type="GO" id="GO:0004814">
    <property type="term" value="F:arginine-tRNA ligase activity"/>
    <property type="evidence" value="ECO:0007669"/>
    <property type="project" value="InterPro"/>
</dbReference>
<evidence type="ECO:0000259" key="1">
    <source>
        <dbReference type="SMART" id="SM00836"/>
    </source>
</evidence>
<accession>K9W0N7</accession>
<feature type="domain" description="DALR anticodon binding" evidence="1">
    <location>
        <begin position="161"/>
        <end position="320"/>
    </location>
</feature>
<dbReference type="Gene3D" id="1.10.730.10">
    <property type="entry name" value="Isoleucyl-tRNA Synthetase, Domain 1"/>
    <property type="match status" value="1"/>
</dbReference>
<dbReference type="Gene3D" id="3.30.1360.70">
    <property type="entry name" value="Arginyl tRNA synthetase N-terminal domain"/>
    <property type="match status" value="1"/>
</dbReference>
<dbReference type="InterPro" id="IPR008909">
    <property type="entry name" value="DALR_anticod-bd"/>
</dbReference>
<proteinExistence type="predicted"/>
<sequence>MKVNLLTAAPYAVKMLLLNQLKSSINLYKNKLNLDKTIVNYNFESNIENIPLQRIHNDEKVIYGSAIALKLASQYKLAPVEIATQLATYLETTTDYNSNAKILDFFIEVSNSGWIYFNLTNSSIAVWLQHQLEISETLFHHFKIPEAKNIELKRSFSFFQIQYTHARCCSLLRLGDQEGLIQISRENHQCKFYIVEPKPIPWLNSGFIAKVFGNPTPTLPVSRGMEFCSSLHLIEQLLDLLDELSTANLIPPQKATSRLLKLTISLSEAMLNFDRTCRILGQVKTHPQLAQARLGLVAVTQSLLELMLRDRFGISAPEEL</sequence>
<reference evidence="2 3" key="1">
    <citation type="submission" date="2012-06" db="EMBL/GenBank/DDBJ databases">
        <title>Finished chromosome of genome of Crinalium epipsammum PCC 9333.</title>
        <authorList>
            <consortium name="US DOE Joint Genome Institute"/>
            <person name="Gugger M."/>
            <person name="Coursin T."/>
            <person name="Rippka R."/>
            <person name="Tandeau De Marsac N."/>
            <person name="Huntemann M."/>
            <person name="Wei C.-L."/>
            <person name="Han J."/>
            <person name="Detter J.C."/>
            <person name="Han C."/>
            <person name="Tapia R."/>
            <person name="Davenport K."/>
            <person name="Daligault H."/>
            <person name="Erkkila T."/>
            <person name="Gu W."/>
            <person name="Munk A.C.C."/>
            <person name="Teshima H."/>
            <person name="Xu Y."/>
            <person name="Chain P."/>
            <person name="Chen A."/>
            <person name="Krypides N."/>
            <person name="Mavromatis K."/>
            <person name="Markowitz V."/>
            <person name="Szeto E."/>
            <person name="Ivanova N."/>
            <person name="Mikhailova N."/>
            <person name="Ovchinnikova G."/>
            <person name="Pagani I."/>
            <person name="Pati A."/>
            <person name="Goodwin L."/>
            <person name="Peters L."/>
            <person name="Pitluck S."/>
            <person name="Woyke T."/>
            <person name="Kerfeld C."/>
        </authorList>
    </citation>
    <scope>NUCLEOTIDE SEQUENCE [LARGE SCALE GENOMIC DNA]</scope>
    <source>
        <strain evidence="2 3">PCC 9333</strain>
    </source>
</reference>
<dbReference type="GO" id="GO:0005524">
    <property type="term" value="F:ATP binding"/>
    <property type="evidence" value="ECO:0007669"/>
    <property type="project" value="InterPro"/>
</dbReference>
<dbReference type="SMART" id="SM00836">
    <property type="entry name" value="DALR_1"/>
    <property type="match status" value="1"/>
</dbReference>
<dbReference type="STRING" id="1173022.Cri9333_2098"/>
<dbReference type="Pfam" id="PF03485">
    <property type="entry name" value="Arg_tRNA_synt_N"/>
    <property type="match status" value="1"/>
</dbReference>
<dbReference type="KEGG" id="cep:Cri9333_2098"/>
<protein>
    <submittedName>
        <fullName evidence="2">DALR anticodon binding domain protein</fullName>
    </submittedName>
</protein>
<dbReference type="EMBL" id="CP003620">
    <property type="protein sequence ID" value="AFZ12975.1"/>
    <property type="molecule type" value="Genomic_DNA"/>
</dbReference>
<dbReference type="RefSeq" id="WP_015203091.1">
    <property type="nucleotide sequence ID" value="NC_019753.1"/>
</dbReference>
<dbReference type="AlphaFoldDB" id="K9W0N7"/>